<evidence type="ECO:0000313" key="3">
    <source>
        <dbReference type="EMBL" id="VAW89430.1"/>
    </source>
</evidence>
<proteinExistence type="predicted"/>
<dbReference type="InterPro" id="IPR000873">
    <property type="entry name" value="AMP-dep_synth/lig_dom"/>
</dbReference>
<dbReference type="SUPFAM" id="SSF56801">
    <property type="entry name" value="Acetyl-CoA synthetase-like"/>
    <property type="match status" value="1"/>
</dbReference>
<evidence type="ECO:0000259" key="2">
    <source>
        <dbReference type="Pfam" id="PF13193"/>
    </source>
</evidence>
<dbReference type="InterPro" id="IPR045851">
    <property type="entry name" value="AMP-bd_C_sf"/>
</dbReference>
<organism evidence="3">
    <name type="scientific">hydrothermal vent metagenome</name>
    <dbReference type="NCBI Taxonomy" id="652676"/>
    <lineage>
        <taxon>unclassified sequences</taxon>
        <taxon>metagenomes</taxon>
        <taxon>ecological metagenomes</taxon>
    </lineage>
</organism>
<dbReference type="NCBIfam" id="TIGR03098">
    <property type="entry name" value="ligase_PEP_1"/>
    <property type="match status" value="1"/>
</dbReference>
<dbReference type="AlphaFoldDB" id="A0A3B0ZK01"/>
<dbReference type="InterPro" id="IPR042099">
    <property type="entry name" value="ANL_N_sf"/>
</dbReference>
<feature type="domain" description="AMP-dependent synthetase/ligase" evidence="1">
    <location>
        <begin position="11"/>
        <end position="374"/>
    </location>
</feature>
<dbReference type="PROSITE" id="PS00455">
    <property type="entry name" value="AMP_BINDING"/>
    <property type="match status" value="1"/>
</dbReference>
<dbReference type="EC" id="6.2.1.3" evidence="3"/>
<dbReference type="PANTHER" id="PTHR43767">
    <property type="entry name" value="LONG-CHAIN-FATTY-ACID--COA LIGASE"/>
    <property type="match status" value="1"/>
</dbReference>
<dbReference type="Gene3D" id="3.40.50.12780">
    <property type="entry name" value="N-terminal domain of ligase-like"/>
    <property type="match status" value="1"/>
</dbReference>
<dbReference type="InterPro" id="IPR020845">
    <property type="entry name" value="AMP-binding_CS"/>
</dbReference>
<dbReference type="EMBL" id="UOFP01000270">
    <property type="protein sequence ID" value="VAW89430.1"/>
    <property type="molecule type" value="Genomic_DNA"/>
</dbReference>
<dbReference type="Pfam" id="PF00501">
    <property type="entry name" value="AMP-binding"/>
    <property type="match status" value="1"/>
</dbReference>
<dbReference type="InterPro" id="IPR025110">
    <property type="entry name" value="AMP-bd_C"/>
</dbReference>
<sequence>MKTRIHHLITDTAKRYPTNIAVKHKEESIDYHSLATLVTKVAVGYQQLGLKRSERIAIYLPKLIETVAACFGASLADGVMVPVNPALKPQQVRYILKDCNARILVTTSQRAAQLREILPSCHDLYTLVIIDNNPLNFEPPAHITTITWDAITRLSNSAPVNQNIDRDMAAILYTSGSTGQPKGVVLSHHNMITGAESVASYLNNHQADKILSLLPLSFDYGFSQLTTAFIIGAQVVLLDYLLPREVLNIIVREQITGLAAVPTLWTQLAPLSWHGEIKETLRYITNSGGALPNTTLETLRRELPETDIYLMYGLTEAFRSTYLPPDEIGQKPGSIGKAIPNADVMVLREDGSPCDPGEVGELVHRGPLVALGYWNNPEKTAKRFKPLPSPNGGGATEEIVVWSGDKVRMDEEGYLYFIGREDEMIKVSGYRVSPTEIEEVLYKSGLIGEGVVFGVPHPALGQAIIAIVTPQENQADTISSALEKCCKQALPAYMVPQQIIIEEALPKNPNGKIARTELSKKYRPYYSVIS</sequence>
<dbReference type="PANTHER" id="PTHR43767:SF10">
    <property type="entry name" value="SURFACTIN SYNTHASE SUBUNIT 1"/>
    <property type="match status" value="1"/>
</dbReference>
<gene>
    <name evidence="3" type="ORF">MNBD_GAMMA18-184</name>
</gene>
<keyword evidence="3" id="KW-0436">Ligase</keyword>
<dbReference type="InterPro" id="IPR050237">
    <property type="entry name" value="ATP-dep_AMP-bd_enzyme"/>
</dbReference>
<dbReference type="InterPro" id="IPR017529">
    <property type="entry name" value="AcylCoA_ligase_PEP_1"/>
</dbReference>
<evidence type="ECO:0000259" key="1">
    <source>
        <dbReference type="Pfam" id="PF00501"/>
    </source>
</evidence>
<protein>
    <submittedName>
        <fullName evidence="3">Long-chain-fatty-acid--CoA ligase</fullName>
        <ecNumber evidence="3">6.2.1.3</ecNumber>
    </submittedName>
</protein>
<accession>A0A3B0ZK01</accession>
<dbReference type="Gene3D" id="3.30.300.30">
    <property type="match status" value="1"/>
</dbReference>
<name>A0A3B0ZK01_9ZZZZ</name>
<dbReference type="Pfam" id="PF13193">
    <property type="entry name" value="AMP-binding_C"/>
    <property type="match status" value="1"/>
</dbReference>
<reference evidence="3" key="1">
    <citation type="submission" date="2018-06" db="EMBL/GenBank/DDBJ databases">
        <authorList>
            <person name="Zhirakovskaya E."/>
        </authorList>
    </citation>
    <scope>NUCLEOTIDE SEQUENCE</scope>
</reference>
<feature type="domain" description="AMP-binding enzyme C-terminal" evidence="2">
    <location>
        <begin position="436"/>
        <end position="512"/>
    </location>
</feature>
<dbReference type="GO" id="GO:0004467">
    <property type="term" value="F:long-chain fatty acid-CoA ligase activity"/>
    <property type="evidence" value="ECO:0007669"/>
    <property type="project" value="UniProtKB-EC"/>
</dbReference>